<dbReference type="Proteomes" id="UP000070409">
    <property type="component" value="Unassembled WGS sequence"/>
</dbReference>
<evidence type="ECO:0000313" key="3">
    <source>
        <dbReference type="EMBL" id="KXO88931.1"/>
    </source>
</evidence>
<dbReference type="InterPro" id="IPR005948">
    <property type="entry name" value="ThiB-like"/>
</dbReference>
<dbReference type="Pfam" id="PF13343">
    <property type="entry name" value="SBP_bac_6"/>
    <property type="match status" value="1"/>
</dbReference>
<keyword evidence="4" id="KW-1185">Reference proteome</keyword>
<organism evidence="3 4">
    <name type="scientific">Tsukamurella pseudospumae</name>
    <dbReference type="NCBI Taxonomy" id="239498"/>
    <lineage>
        <taxon>Bacteria</taxon>
        <taxon>Bacillati</taxon>
        <taxon>Actinomycetota</taxon>
        <taxon>Actinomycetes</taxon>
        <taxon>Mycobacteriales</taxon>
        <taxon>Tsukamurellaceae</taxon>
        <taxon>Tsukamurella</taxon>
    </lineage>
</organism>
<dbReference type="Gene3D" id="3.40.190.10">
    <property type="entry name" value="Periplasmic binding protein-like II"/>
    <property type="match status" value="2"/>
</dbReference>
<gene>
    <name evidence="3" type="ORF">AXK61_09805</name>
</gene>
<dbReference type="PANTHER" id="PTHR30006:SF2">
    <property type="entry name" value="ABC TRANSPORTER SUBSTRATE-BINDING PROTEIN"/>
    <property type="match status" value="1"/>
</dbReference>
<sequence length="354" mass="37338">MNNLGRFGLAILSAATLATSACATSTAPSGSSDAPSATGTVTLVTHSSFHLPENVLADFTKQTGLKIKTVELGDGGELATKLSLTPGNPPGDVAFGVDNTYAARPVRAGVFDEYVSPAAANGAQEYALAGMPQLTAVDFGDVCVNIDTRYFKDKNLPEPVTYQDLAKPEYRGLTVVENPELASPGMAFLAGTVATLGEGWQDYWRSLRANDVAVAPNWSTAYSTDFSGSSGKGPKPIVVSYASSPAAEVGKDGSAPPTKALLDTCFRQVEYAGVLRGTKNPDGARKLIDFLLSPAAQATIPDEMYVYPVTRGVALPAAWAKYAPVPPKAATLSAERLADERDGWVRQWRQLMGR</sequence>
<name>A0A137YST2_9ACTN</name>
<feature type="signal peptide" evidence="2">
    <location>
        <begin position="1"/>
        <end position="23"/>
    </location>
</feature>
<dbReference type="PANTHER" id="PTHR30006">
    <property type="entry name" value="THIAMINE-BINDING PERIPLASMIC PROTEIN-RELATED"/>
    <property type="match status" value="1"/>
</dbReference>
<comment type="caution">
    <text evidence="3">The sequence shown here is derived from an EMBL/GenBank/DDBJ whole genome shotgun (WGS) entry which is preliminary data.</text>
</comment>
<dbReference type="SUPFAM" id="SSF53850">
    <property type="entry name" value="Periplasmic binding protein-like II"/>
    <property type="match status" value="1"/>
</dbReference>
<dbReference type="NCBIfam" id="TIGR01254">
    <property type="entry name" value="sfuA"/>
    <property type="match status" value="1"/>
</dbReference>
<reference evidence="3 4" key="1">
    <citation type="submission" date="2016-02" db="EMBL/GenBank/DDBJ databases">
        <authorList>
            <person name="Teng J.L."/>
            <person name="Tang Y."/>
            <person name="Huang Y."/>
            <person name="Guo F."/>
            <person name="Wei W."/>
            <person name="Chen J.H."/>
            <person name="Wong S.Y."/>
            <person name="Lau S.K."/>
            <person name="Woo P.C."/>
        </authorList>
    </citation>
    <scope>NUCLEOTIDE SEQUENCE [LARGE SCALE GENOMIC DNA]</scope>
    <source>
        <strain evidence="3 4">JCM 13375</strain>
    </source>
</reference>
<dbReference type="RefSeq" id="WP_068746984.1">
    <property type="nucleotide sequence ID" value="NZ_LSRE01000050.1"/>
</dbReference>
<dbReference type="EMBL" id="LSRE01000050">
    <property type="protein sequence ID" value="KXO88931.1"/>
    <property type="molecule type" value="Genomic_DNA"/>
</dbReference>
<evidence type="ECO:0000313" key="4">
    <source>
        <dbReference type="Proteomes" id="UP000070409"/>
    </source>
</evidence>
<keyword evidence="1 2" id="KW-0732">Signal</keyword>
<evidence type="ECO:0000256" key="2">
    <source>
        <dbReference type="SAM" id="SignalP"/>
    </source>
</evidence>
<evidence type="ECO:0000256" key="1">
    <source>
        <dbReference type="ARBA" id="ARBA00022729"/>
    </source>
</evidence>
<proteinExistence type="predicted"/>
<feature type="chain" id="PRO_5046136863" evidence="2">
    <location>
        <begin position="24"/>
        <end position="354"/>
    </location>
</feature>
<protein>
    <submittedName>
        <fullName evidence="3">ABC transporter substrate-binding protein</fullName>
    </submittedName>
</protein>
<accession>A0A137YST2</accession>
<dbReference type="PROSITE" id="PS51257">
    <property type="entry name" value="PROKAR_LIPOPROTEIN"/>
    <property type="match status" value="1"/>
</dbReference>